<accession>A0A9N7LYF4</accession>
<dbReference type="AlphaFoldDB" id="A0A9N7LYF4"/>
<dbReference type="Proteomes" id="UP001058626">
    <property type="component" value="Chromosome"/>
</dbReference>
<reference evidence="1" key="1">
    <citation type="submission" date="2022-06" db="EMBL/GenBank/DDBJ databases">
        <title>Complete genome sequence of Mycobacterium pseudoshottsii NJB1907-Z4.</title>
        <authorList>
            <person name="Komine T."/>
            <person name="Fukano H."/>
            <person name="Wada S."/>
        </authorList>
    </citation>
    <scope>NUCLEOTIDE SEQUENCE</scope>
    <source>
        <strain evidence="1">NJB1907-Z4</strain>
    </source>
</reference>
<name>A0A9N7LYF4_9MYCO</name>
<proteinExistence type="predicted"/>
<protein>
    <submittedName>
        <fullName evidence="1">Uncharacterized protein</fullName>
    </submittedName>
</protein>
<gene>
    <name evidence="1" type="ORF">NJB1907Z4_C50830</name>
</gene>
<evidence type="ECO:0000313" key="2">
    <source>
        <dbReference type="Proteomes" id="UP001058626"/>
    </source>
</evidence>
<keyword evidence="2" id="KW-1185">Reference proteome</keyword>
<sequence length="74" mass="7604">MGVSEEYPSLTIGASTELRPATIGAGTPICSSGNSIGNVGDGIRYVVIVPPSEVVTLDTSTASDSEANDDVLWY</sequence>
<organism evidence="1 2">
    <name type="scientific">Mycobacterium pseudoshottsii</name>
    <dbReference type="NCBI Taxonomy" id="265949"/>
    <lineage>
        <taxon>Bacteria</taxon>
        <taxon>Bacillati</taxon>
        <taxon>Actinomycetota</taxon>
        <taxon>Actinomycetes</taxon>
        <taxon>Mycobacteriales</taxon>
        <taxon>Mycobacteriaceae</taxon>
        <taxon>Mycobacterium</taxon>
        <taxon>Mycobacterium ulcerans group</taxon>
    </lineage>
</organism>
<evidence type="ECO:0000313" key="1">
    <source>
        <dbReference type="EMBL" id="BDN84868.1"/>
    </source>
</evidence>
<dbReference type="EMBL" id="AP026367">
    <property type="protein sequence ID" value="BDN84868.1"/>
    <property type="molecule type" value="Genomic_DNA"/>
</dbReference>